<feature type="domain" description="Sulfatase-modifying factor enzyme-like" evidence="2">
    <location>
        <begin position="15"/>
        <end position="128"/>
    </location>
</feature>
<dbReference type="SUPFAM" id="SSF56436">
    <property type="entry name" value="C-type lectin-like"/>
    <property type="match status" value="1"/>
</dbReference>
<organism evidence="3 4">
    <name type="scientific">Bradyrhizobium pachyrhizi</name>
    <dbReference type="NCBI Taxonomy" id="280333"/>
    <lineage>
        <taxon>Bacteria</taxon>
        <taxon>Pseudomonadati</taxon>
        <taxon>Pseudomonadota</taxon>
        <taxon>Alphaproteobacteria</taxon>
        <taxon>Hyphomicrobiales</taxon>
        <taxon>Nitrobacteraceae</taxon>
        <taxon>Bradyrhizobium</taxon>
    </lineage>
</organism>
<name>A0A844SLD0_9BRAD</name>
<dbReference type="InterPro" id="IPR016187">
    <property type="entry name" value="CTDL_fold"/>
</dbReference>
<proteinExistence type="predicted"/>
<dbReference type="InterPro" id="IPR051043">
    <property type="entry name" value="Sulfatase_Mod_Factor_Kinase"/>
</dbReference>
<accession>A0A844SLD0</accession>
<feature type="compositionally biased region" description="Polar residues" evidence="1">
    <location>
        <begin position="72"/>
        <end position="81"/>
    </location>
</feature>
<evidence type="ECO:0000313" key="4">
    <source>
        <dbReference type="Proteomes" id="UP000436468"/>
    </source>
</evidence>
<dbReference type="Gene3D" id="3.90.1580.10">
    <property type="entry name" value="paralog of FGE (formylglycine-generating enzyme)"/>
    <property type="match status" value="1"/>
</dbReference>
<feature type="region of interest" description="Disordered" evidence="1">
    <location>
        <begin position="46"/>
        <end position="83"/>
    </location>
</feature>
<dbReference type="Pfam" id="PF03781">
    <property type="entry name" value="FGE-sulfatase"/>
    <property type="match status" value="1"/>
</dbReference>
<dbReference type="InterPro" id="IPR005532">
    <property type="entry name" value="SUMF_dom"/>
</dbReference>
<evidence type="ECO:0000313" key="3">
    <source>
        <dbReference type="EMBL" id="MVT66516.1"/>
    </source>
</evidence>
<dbReference type="RefSeq" id="WP_157344420.1">
    <property type="nucleotide sequence ID" value="NZ_CP121667.1"/>
</dbReference>
<reference evidence="3 4" key="1">
    <citation type="submission" date="2019-12" db="EMBL/GenBank/DDBJ databases">
        <title>Draft genome sequences Bradyrhizobium cajani AMBPC1010, Bradyrhizobium pachyrhizi AMBPC1040 and Bradyrhizobium yuanmingense ALSPC3051, three plant growth promoting strains isolated from nodules of Cajanus cajan L. in Dominican Republic.</title>
        <authorList>
            <person name="Flores-Felix J.D."/>
            <person name="Araujo J."/>
            <person name="Diaz-Alcantara C."/>
            <person name="Gonzalez-Andres F."/>
            <person name="Velazquez E."/>
        </authorList>
    </citation>
    <scope>NUCLEOTIDE SEQUENCE [LARGE SCALE GENOMIC DNA]</scope>
    <source>
        <strain evidence="3 4">1040</strain>
    </source>
</reference>
<dbReference type="EMBL" id="WQNF01000009">
    <property type="protein sequence ID" value="MVT66516.1"/>
    <property type="molecule type" value="Genomic_DNA"/>
</dbReference>
<dbReference type="PANTHER" id="PTHR23150">
    <property type="entry name" value="SULFATASE MODIFYING FACTOR 1, 2"/>
    <property type="match status" value="1"/>
</dbReference>
<dbReference type="AlphaFoldDB" id="A0A844SLD0"/>
<sequence>MHDVGVATGAPNLPADGFERTSPATAFPANGCDLRDTIASASELTADGYSPKHDAGRPKACCIPQAPRGRSQGANYDSRQPNLRIPRKVLKGGSHPCAPSYCRRHRPAARHAEPIDDTSASHVGFRCIIRKRIMS</sequence>
<comment type="caution">
    <text evidence="3">The sequence shown here is derived from an EMBL/GenBank/DDBJ whole genome shotgun (WGS) entry which is preliminary data.</text>
</comment>
<keyword evidence="4" id="KW-1185">Reference proteome</keyword>
<feature type="region of interest" description="Disordered" evidence="1">
    <location>
        <begin position="1"/>
        <end position="24"/>
    </location>
</feature>
<dbReference type="Proteomes" id="UP000436468">
    <property type="component" value="Unassembled WGS sequence"/>
</dbReference>
<gene>
    <name evidence="3" type="ORF">GPL21_15565</name>
</gene>
<dbReference type="PANTHER" id="PTHR23150:SF19">
    <property type="entry name" value="FORMYLGLYCINE-GENERATING ENZYME"/>
    <property type="match status" value="1"/>
</dbReference>
<evidence type="ECO:0000259" key="2">
    <source>
        <dbReference type="Pfam" id="PF03781"/>
    </source>
</evidence>
<protein>
    <submittedName>
        <fullName evidence="3">SUMF1/EgtB/PvdO family nonheme iron enzyme</fullName>
    </submittedName>
</protein>
<dbReference type="GO" id="GO:0120147">
    <property type="term" value="F:formylglycine-generating oxidase activity"/>
    <property type="evidence" value="ECO:0007669"/>
    <property type="project" value="TreeGrafter"/>
</dbReference>
<evidence type="ECO:0000256" key="1">
    <source>
        <dbReference type="SAM" id="MobiDB-lite"/>
    </source>
</evidence>
<dbReference type="InterPro" id="IPR042095">
    <property type="entry name" value="SUMF_sf"/>
</dbReference>